<gene>
    <name evidence="3" type="ORF">DXN05_15980</name>
</gene>
<dbReference type="AlphaFoldDB" id="A0A3E1NGA2"/>
<organism evidence="3 4">
    <name type="scientific">Deminuibacter soli</name>
    <dbReference type="NCBI Taxonomy" id="2291815"/>
    <lineage>
        <taxon>Bacteria</taxon>
        <taxon>Pseudomonadati</taxon>
        <taxon>Bacteroidota</taxon>
        <taxon>Chitinophagia</taxon>
        <taxon>Chitinophagales</taxon>
        <taxon>Chitinophagaceae</taxon>
        <taxon>Deminuibacter</taxon>
    </lineage>
</organism>
<accession>A0A3E1NGA2</accession>
<dbReference type="RefSeq" id="WP_116848288.1">
    <property type="nucleotide sequence ID" value="NZ_QTJU01000006.1"/>
</dbReference>
<dbReference type="EMBL" id="QTJU01000006">
    <property type="protein sequence ID" value="RFM26979.1"/>
    <property type="molecule type" value="Genomic_DNA"/>
</dbReference>
<dbReference type="Proteomes" id="UP000261284">
    <property type="component" value="Unassembled WGS sequence"/>
</dbReference>
<dbReference type="InterPro" id="IPR020084">
    <property type="entry name" value="NUDIX_hydrolase_CS"/>
</dbReference>
<keyword evidence="1" id="KW-0378">Hydrolase</keyword>
<dbReference type="Pfam" id="PF00293">
    <property type="entry name" value="NUDIX"/>
    <property type="match status" value="1"/>
</dbReference>
<dbReference type="InterPro" id="IPR015797">
    <property type="entry name" value="NUDIX_hydrolase-like_dom_sf"/>
</dbReference>
<reference evidence="3 4" key="1">
    <citation type="submission" date="2018-08" db="EMBL/GenBank/DDBJ databases">
        <title>Chitinophagaceae sp. K23C18032701, a novel bacterium isolated from forest soil.</title>
        <authorList>
            <person name="Wang C."/>
        </authorList>
    </citation>
    <scope>NUCLEOTIDE SEQUENCE [LARGE SCALE GENOMIC DNA]</scope>
    <source>
        <strain evidence="3 4">K23C18032701</strain>
    </source>
</reference>
<sequence>MKTSAGILLYRQLGHEPEVLLVHPGGPFFARKDAGWWTIPKGEYTDEETAQDAAIREFEEETGYRPAGPFRELGSIRQKGGKTVYCWAAAGDFDTNQLHSNTFTIEWPPRSGKQASFPEVDRAEWMSVDTARGKINEQQAAFLDRLMALLASQ</sequence>
<dbReference type="CDD" id="cd04662">
    <property type="entry name" value="NUDIX_Hydrolase"/>
    <property type="match status" value="1"/>
</dbReference>
<proteinExistence type="predicted"/>
<evidence type="ECO:0000313" key="3">
    <source>
        <dbReference type="EMBL" id="RFM26979.1"/>
    </source>
</evidence>
<dbReference type="SUPFAM" id="SSF55811">
    <property type="entry name" value="Nudix"/>
    <property type="match status" value="1"/>
</dbReference>
<dbReference type="Gene3D" id="3.90.79.10">
    <property type="entry name" value="Nucleoside Triphosphate Pyrophosphohydrolase"/>
    <property type="match status" value="1"/>
</dbReference>
<evidence type="ECO:0000313" key="4">
    <source>
        <dbReference type="Proteomes" id="UP000261284"/>
    </source>
</evidence>
<dbReference type="PROSITE" id="PS51462">
    <property type="entry name" value="NUDIX"/>
    <property type="match status" value="1"/>
</dbReference>
<dbReference type="GO" id="GO:0006167">
    <property type="term" value="P:AMP biosynthetic process"/>
    <property type="evidence" value="ECO:0007669"/>
    <property type="project" value="TreeGrafter"/>
</dbReference>
<dbReference type="InterPro" id="IPR051325">
    <property type="entry name" value="Nudix_hydrolase_domain"/>
</dbReference>
<comment type="caution">
    <text evidence="3">The sequence shown here is derived from an EMBL/GenBank/DDBJ whole genome shotgun (WGS) entry which is preliminary data.</text>
</comment>
<protein>
    <submittedName>
        <fullName evidence="3">NUDIX domain-containing protein</fullName>
    </submittedName>
</protein>
<feature type="domain" description="Nudix hydrolase" evidence="2">
    <location>
        <begin position="1"/>
        <end position="148"/>
    </location>
</feature>
<dbReference type="PANTHER" id="PTHR21340:SF7">
    <property type="entry name" value="NUDIX HYDROLASE DOMAIN-CONTAINING PROTEIN"/>
    <property type="match status" value="1"/>
</dbReference>
<dbReference type="PANTHER" id="PTHR21340">
    <property type="entry name" value="DIADENOSINE 5,5-P1,P4-TETRAPHOSPHATE PYROPHOSPHOHYDROLASE MUTT"/>
    <property type="match status" value="1"/>
</dbReference>
<dbReference type="PROSITE" id="PS00893">
    <property type="entry name" value="NUDIX_BOX"/>
    <property type="match status" value="1"/>
</dbReference>
<name>A0A3E1NGA2_9BACT</name>
<dbReference type="GO" id="GO:0006754">
    <property type="term" value="P:ATP biosynthetic process"/>
    <property type="evidence" value="ECO:0007669"/>
    <property type="project" value="TreeGrafter"/>
</dbReference>
<evidence type="ECO:0000259" key="2">
    <source>
        <dbReference type="PROSITE" id="PS51462"/>
    </source>
</evidence>
<dbReference type="GO" id="GO:0004081">
    <property type="term" value="F:bis(5'-nucleosyl)-tetraphosphatase (asymmetrical) activity"/>
    <property type="evidence" value="ECO:0007669"/>
    <property type="project" value="TreeGrafter"/>
</dbReference>
<dbReference type="InterPro" id="IPR000086">
    <property type="entry name" value="NUDIX_hydrolase_dom"/>
</dbReference>
<dbReference type="OrthoDB" id="954553at2"/>
<evidence type="ECO:0000256" key="1">
    <source>
        <dbReference type="ARBA" id="ARBA00022801"/>
    </source>
</evidence>
<keyword evidence="4" id="KW-1185">Reference proteome</keyword>